<organism evidence="1 2">
    <name type="scientific">Candidatus Curtissbacteria bacterium RIFCSPLOWO2_01_FULL_42_26</name>
    <dbReference type="NCBI Taxonomy" id="1797729"/>
    <lineage>
        <taxon>Bacteria</taxon>
        <taxon>Candidatus Curtissiibacteriota</taxon>
    </lineage>
</organism>
<evidence type="ECO:0000313" key="2">
    <source>
        <dbReference type="Proteomes" id="UP000179227"/>
    </source>
</evidence>
<evidence type="ECO:0000313" key="1">
    <source>
        <dbReference type="EMBL" id="OGE09594.1"/>
    </source>
</evidence>
<name>A0A1F5HZJ7_9BACT</name>
<sequence>MIVSPERVNIHSFTIERPESPSFTFNPQEHLTGEDWQNMLARLQTYSGDGYFYPKMAYAMLLLFPYRKDGLQIDGNLKKLLFAELNDQTERFFWGERATDTALWLKTFFPQDKEVDERLSTIKEPMEEFITSKQRSNFSISESASLRILYADVDVLKAPRQFELGWIKWLKDWFTKLDQKVETDTIEGFIHNVASLRITYPWLWTRDDYINGNIISISFDNIEDCRRKVGKSSEIFSSPELELAEFAANLKIATAPNVYVDENGLQVITTLFNEGNYALPETRRF</sequence>
<dbReference type="EMBL" id="MFBS01000018">
    <property type="protein sequence ID" value="OGE09594.1"/>
    <property type="molecule type" value="Genomic_DNA"/>
</dbReference>
<comment type="caution">
    <text evidence="1">The sequence shown here is derived from an EMBL/GenBank/DDBJ whole genome shotgun (WGS) entry which is preliminary data.</text>
</comment>
<accession>A0A1F5HZJ7</accession>
<dbReference type="STRING" id="1797729.A3A60_01545"/>
<reference evidence="1 2" key="1">
    <citation type="journal article" date="2016" name="Nat. Commun.">
        <title>Thousands of microbial genomes shed light on interconnected biogeochemical processes in an aquifer system.</title>
        <authorList>
            <person name="Anantharaman K."/>
            <person name="Brown C.T."/>
            <person name="Hug L.A."/>
            <person name="Sharon I."/>
            <person name="Castelle C.J."/>
            <person name="Probst A.J."/>
            <person name="Thomas B.C."/>
            <person name="Singh A."/>
            <person name="Wilkins M.J."/>
            <person name="Karaoz U."/>
            <person name="Brodie E.L."/>
            <person name="Williams K.H."/>
            <person name="Hubbard S.S."/>
            <person name="Banfield J.F."/>
        </authorList>
    </citation>
    <scope>NUCLEOTIDE SEQUENCE [LARGE SCALE GENOMIC DNA]</scope>
</reference>
<dbReference type="AlphaFoldDB" id="A0A1F5HZJ7"/>
<gene>
    <name evidence="1" type="ORF">A3A60_01545</name>
</gene>
<proteinExistence type="predicted"/>
<dbReference type="Proteomes" id="UP000179227">
    <property type="component" value="Unassembled WGS sequence"/>
</dbReference>
<protein>
    <submittedName>
        <fullName evidence="1">Uncharacterized protein</fullName>
    </submittedName>
</protein>